<dbReference type="Pfam" id="PF13612">
    <property type="entry name" value="DDE_Tnp_1_3"/>
    <property type="match status" value="1"/>
</dbReference>
<dbReference type="AlphaFoldDB" id="A0A378Q1A1"/>
<dbReference type="EMBL" id="UGQA01000001">
    <property type="protein sequence ID" value="STY94306.1"/>
    <property type="molecule type" value="Genomic_DNA"/>
</dbReference>
<proteinExistence type="predicted"/>
<feature type="domain" description="Transposase DDE" evidence="1">
    <location>
        <begin position="2"/>
        <end position="77"/>
    </location>
</feature>
<dbReference type="InterPro" id="IPR025668">
    <property type="entry name" value="Tnp_DDE_dom"/>
</dbReference>
<evidence type="ECO:0000313" key="2">
    <source>
        <dbReference type="EMBL" id="STY94306.1"/>
    </source>
</evidence>
<sequence length="113" mass="12951">MVHGKLYGDKGYVSQPLADKLANDKDITFITRTKKNMKPKELEVINKRLLKRRALVEAVFDELKNICQIEHTRHRSVTGFLSNLLGSLIAYCWQPNKPSLKNVLVEFNPSDIV</sequence>
<gene>
    <name evidence="2" type="ORF">NCTC11091_00066</name>
</gene>
<evidence type="ECO:0000313" key="3">
    <source>
        <dbReference type="Proteomes" id="UP000255193"/>
    </source>
</evidence>
<dbReference type="Proteomes" id="UP000255193">
    <property type="component" value="Unassembled WGS sequence"/>
</dbReference>
<organism evidence="2 3">
    <name type="scientific">Faucicola atlantae</name>
    <dbReference type="NCBI Taxonomy" id="34059"/>
    <lineage>
        <taxon>Bacteria</taxon>
        <taxon>Pseudomonadati</taxon>
        <taxon>Pseudomonadota</taxon>
        <taxon>Gammaproteobacteria</taxon>
        <taxon>Moraxellales</taxon>
        <taxon>Moraxellaceae</taxon>
        <taxon>Faucicola</taxon>
    </lineage>
</organism>
<name>A0A378Q1A1_9GAMM</name>
<protein>
    <submittedName>
        <fullName evidence="2">Transposase DDE domain</fullName>
    </submittedName>
</protein>
<evidence type="ECO:0000259" key="1">
    <source>
        <dbReference type="Pfam" id="PF13612"/>
    </source>
</evidence>
<reference evidence="2 3" key="1">
    <citation type="submission" date="2018-06" db="EMBL/GenBank/DDBJ databases">
        <authorList>
            <consortium name="Pathogen Informatics"/>
            <person name="Doyle S."/>
        </authorList>
    </citation>
    <scope>NUCLEOTIDE SEQUENCE [LARGE SCALE GENOMIC DNA]</scope>
    <source>
        <strain evidence="2 3">NCTC11091</strain>
    </source>
</reference>
<accession>A0A378Q1A1</accession>